<evidence type="ECO:0000313" key="1">
    <source>
        <dbReference type="EMBL" id="KAK7068468.1"/>
    </source>
</evidence>
<dbReference type="SUPFAM" id="SSF51905">
    <property type="entry name" value="FAD/NAD(P)-binding domain"/>
    <property type="match status" value="1"/>
</dbReference>
<organism evidence="1 2">
    <name type="scientific">Halocaridina rubra</name>
    <name type="common">Hawaiian red shrimp</name>
    <dbReference type="NCBI Taxonomy" id="373956"/>
    <lineage>
        <taxon>Eukaryota</taxon>
        <taxon>Metazoa</taxon>
        <taxon>Ecdysozoa</taxon>
        <taxon>Arthropoda</taxon>
        <taxon>Crustacea</taxon>
        <taxon>Multicrustacea</taxon>
        <taxon>Malacostraca</taxon>
        <taxon>Eumalacostraca</taxon>
        <taxon>Eucarida</taxon>
        <taxon>Decapoda</taxon>
        <taxon>Pleocyemata</taxon>
        <taxon>Caridea</taxon>
        <taxon>Atyoidea</taxon>
        <taxon>Atyidae</taxon>
        <taxon>Halocaridina</taxon>
    </lineage>
</organism>
<dbReference type="EMBL" id="JAXCGZ010017231">
    <property type="protein sequence ID" value="KAK7068468.1"/>
    <property type="molecule type" value="Genomic_DNA"/>
</dbReference>
<comment type="caution">
    <text evidence="1">The sequence shown here is derived from an EMBL/GenBank/DDBJ whole genome shotgun (WGS) entry which is preliminary data.</text>
</comment>
<dbReference type="Pfam" id="PF13450">
    <property type="entry name" value="NAD_binding_8"/>
    <property type="match status" value="1"/>
</dbReference>
<name>A0AAN8ZYE7_HALRR</name>
<dbReference type="PANTHER" id="PTHR15944:SF0">
    <property type="entry name" value="PRENYLCYSTEINE LYASE DOMAIN-CONTAINING PROTEIN"/>
    <property type="match status" value="1"/>
</dbReference>
<dbReference type="AlphaFoldDB" id="A0AAN8ZYE7"/>
<dbReference type="Proteomes" id="UP001381693">
    <property type="component" value="Unassembled WGS sequence"/>
</dbReference>
<sequence>MCGIFLKIRHFVHTATLLEFVSTFSFKQSIIGGGIAGTSAAFFLKELFGDDAIMDLYESEAIGGRLATIPISGNVYEVGGSIIHPRNEYMIQFASKFGKNLGNLK</sequence>
<protein>
    <submittedName>
        <fullName evidence="1">Chloride-transporting ATPase activity protein</fullName>
    </submittedName>
</protein>
<proteinExistence type="predicted"/>
<dbReference type="GO" id="GO:0030327">
    <property type="term" value="P:prenylated protein catabolic process"/>
    <property type="evidence" value="ECO:0007669"/>
    <property type="project" value="TreeGrafter"/>
</dbReference>
<dbReference type="InterPro" id="IPR036188">
    <property type="entry name" value="FAD/NAD-bd_sf"/>
</dbReference>
<dbReference type="PANTHER" id="PTHR15944">
    <property type="entry name" value="FARNESYLCYSTEINE LYASE"/>
    <property type="match status" value="1"/>
</dbReference>
<dbReference type="Gene3D" id="3.50.50.60">
    <property type="entry name" value="FAD/NAD(P)-binding domain"/>
    <property type="match status" value="1"/>
</dbReference>
<reference evidence="1 2" key="1">
    <citation type="submission" date="2023-11" db="EMBL/GenBank/DDBJ databases">
        <title>Halocaridina rubra genome assembly.</title>
        <authorList>
            <person name="Smith C."/>
        </authorList>
    </citation>
    <scope>NUCLEOTIDE SEQUENCE [LARGE SCALE GENOMIC DNA]</scope>
    <source>
        <strain evidence="1">EP-1</strain>
        <tissue evidence="1">Whole</tissue>
    </source>
</reference>
<keyword evidence="2" id="KW-1185">Reference proteome</keyword>
<accession>A0AAN8ZYE7</accession>
<gene>
    <name evidence="1" type="primary">PCYOX1</name>
    <name evidence="1" type="ORF">SK128_021328</name>
</gene>
<dbReference type="GO" id="GO:0001735">
    <property type="term" value="F:prenylcysteine oxidase activity"/>
    <property type="evidence" value="ECO:0007669"/>
    <property type="project" value="InterPro"/>
</dbReference>
<evidence type="ECO:0000313" key="2">
    <source>
        <dbReference type="Proteomes" id="UP001381693"/>
    </source>
</evidence>
<dbReference type="InterPro" id="IPR017046">
    <property type="entry name" value="Prenylcysteine_Oxase1"/>
</dbReference>